<protein>
    <submittedName>
        <fullName evidence="1">Uncharacterized protein</fullName>
    </submittedName>
</protein>
<comment type="caution">
    <text evidence="1">The sequence shown here is derived from an EMBL/GenBank/DDBJ whole genome shotgun (WGS) entry which is preliminary data.</text>
</comment>
<organism evidence="1 2">
    <name type="scientific">Liparis tanakae</name>
    <name type="common">Tanaka's snailfish</name>
    <dbReference type="NCBI Taxonomy" id="230148"/>
    <lineage>
        <taxon>Eukaryota</taxon>
        <taxon>Metazoa</taxon>
        <taxon>Chordata</taxon>
        <taxon>Craniata</taxon>
        <taxon>Vertebrata</taxon>
        <taxon>Euteleostomi</taxon>
        <taxon>Actinopterygii</taxon>
        <taxon>Neopterygii</taxon>
        <taxon>Teleostei</taxon>
        <taxon>Neoteleostei</taxon>
        <taxon>Acanthomorphata</taxon>
        <taxon>Eupercaria</taxon>
        <taxon>Perciformes</taxon>
        <taxon>Cottioidei</taxon>
        <taxon>Cottales</taxon>
        <taxon>Liparidae</taxon>
        <taxon>Liparis</taxon>
    </lineage>
</organism>
<sequence>MKPPLIVSPRGMVRFQMANVSWGKIPLSSEKNVCRFSREQQFLQVQESVSDIHALLIVVHRLADHGEL</sequence>
<evidence type="ECO:0000313" key="1">
    <source>
        <dbReference type="EMBL" id="TNN50492.1"/>
    </source>
</evidence>
<dbReference type="AlphaFoldDB" id="A0A4Z2GCW8"/>
<name>A0A4Z2GCW8_9TELE</name>
<proteinExistence type="predicted"/>
<keyword evidence="2" id="KW-1185">Reference proteome</keyword>
<gene>
    <name evidence="1" type="ORF">EYF80_039302</name>
</gene>
<dbReference type="Proteomes" id="UP000314294">
    <property type="component" value="Unassembled WGS sequence"/>
</dbReference>
<evidence type="ECO:0000313" key="2">
    <source>
        <dbReference type="Proteomes" id="UP000314294"/>
    </source>
</evidence>
<accession>A0A4Z2GCW8</accession>
<dbReference type="EMBL" id="SRLO01000615">
    <property type="protein sequence ID" value="TNN50492.1"/>
    <property type="molecule type" value="Genomic_DNA"/>
</dbReference>
<reference evidence="1 2" key="1">
    <citation type="submission" date="2019-03" db="EMBL/GenBank/DDBJ databases">
        <title>First draft genome of Liparis tanakae, snailfish: a comprehensive survey of snailfish specific genes.</title>
        <authorList>
            <person name="Kim W."/>
            <person name="Song I."/>
            <person name="Jeong J.-H."/>
            <person name="Kim D."/>
            <person name="Kim S."/>
            <person name="Ryu S."/>
            <person name="Song J.Y."/>
            <person name="Lee S.K."/>
        </authorList>
    </citation>
    <scope>NUCLEOTIDE SEQUENCE [LARGE SCALE GENOMIC DNA]</scope>
    <source>
        <tissue evidence="1">Muscle</tissue>
    </source>
</reference>